<dbReference type="InterPro" id="IPR003594">
    <property type="entry name" value="HATPase_dom"/>
</dbReference>
<evidence type="ECO:0000259" key="12">
    <source>
        <dbReference type="PROSITE" id="PS50112"/>
    </source>
</evidence>
<dbReference type="InterPro" id="IPR036097">
    <property type="entry name" value="HisK_dim/P_sf"/>
</dbReference>
<name>A0A5M6CW60_9BACT</name>
<dbReference type="GO" id="GO:0000155">
    <property type="term" value="F:phosphorelay sensor kinase activity"/>
    <property type="evidence" value="ECO:0007669"/>
    <property type="project" value="InterPro"/>
</dbReference>
<feature type="domain" description="PAC" evidence="13">
    <location>
        <begin position="140"/>
        <end position="192"/>
    </location>
</feature>
<feature type="domain" description="PAS" evidence="12">
    <location>
        <begin position="221"/>
        <end position="266"/>
    </location>
</feature>
<evidence type="ECO:0000256" key="9">
    <source>
        <dbReference type="SAM" id="MobiDB-lite"/>
    </source>
</evidence>
<feature type="modified residue" description="4-aspartylphosphate" evidence="8">
    <location>
        <position position="886"/>
    </location>
</feature>
<dbReference type="Pfam" id="PF00072">
    <property type="entry name" value="Response_reg"/>
    <property type="match status" value="1"/>
</dbReference>
<dbReference type="InterPro" id="IPR000014">
    <property type="entry name" value="PAS"/>
</dbReference>
<dbReference type="InterPro" id="IPR035965">
    <property type="entry name" value="PAS-like_dom_sf"/>
</dbReference>
<dbReference type="Pfam" id="PF02518">
    <property type="entry name" value="HATPase_c"/>
    <property type="match status" value="1"/>
</dbReference>
<dbReference type="EMBL" id="VWOX01000019">
    <property type="protein sequence ID" value="KAA5539461.1"/>
    <property type="molecule type" value="Genomic_DNA"/>
</dbReference>
<accession>A0A5M6CW60</accession>
<evidence type="ECO:0000259" key="13">
    <source>
        <dbReference type="PROSITE" id="PS50113"/>
    </source>
</evidence>
<dbReference type="EC" id="2.7.13.3" evidence="2"/>
<evidence type="ECO:0000259" key="11">
    <source>
        <dbReference type="PROSITE" id="PS50110"/>
    </source>
</evidence>
<keyword evidence="5" id="KW-0418">Kinase</keyword>
<dbReference type="SMART" id="SM00091">
    <property type="entry name" value="PAS"/>
    <property type="match status" value="4"/>
</dbReference>
<keyword evidence="7" id="KW-0472">Membrane</keyword>
<dbReference type="SMART" id="SM00448">
    <property type="entry name" value="REC"/>
    <property type="match status" value="1"/>
</dbReference>
<evidence type="ECO:0000256" key="5">
    <source>
        <dbReference type="ARBA" id="ARBA00022777"/>
    </source>
</evidence>
<evidence type="ECO:0000313" key="14">
    <source>
        <dbReference type="EMBL" id="KAA5539461.1"/>
    </source>
</evidence>
<dbReference type="PROSITE" id="PS50112">
    <property type="entry name" value="PAS"/>
    <property type="match status" value="3"/>
</dbReference>
<feature type="domain" description="PAS" evidence="12">
    <location>
        <begin position="62"/>
        <end position="135"/>
    </location>
</feature>
<dbReference type="Gene3D" id="1.10.287.130">
    <property type="match status" value="1"/>
</dbReference>
<keyword evidence="15" id="KW-1185">Reference proteome</keyword>
<dbReference type="PRINTS" id="PR00344">
    <property type="entry name" value="BCTRLSENSOR"/>
</dbReference>
<dbReference type="InterPro" id="IPR004358">
    <property type="entry name" value="Sig_transdc_His_kin-like_C"/>
</dbReference>
<evidence type="ECO:0000259" key="10">
    <source>
        <dbReference type="PROSITE" id="PS50109"/>
    </source>
</evidence>
<feature type="domain" description="Histidine kinase" evidence="10">
    <location>
        <begin position="596"/>
        <end position="814"/>
    </location>
</feature>
<dbReference type="SUPFAM" id="SSF55874">
    <property type="entry name" value="ATPase domain of HSP90 chaperone/DNA topoisomerase II/histidine kinase"/>
    <property type="match status" value="1"/>
</dbReference>
<evidence type="ECO:0000256" key="1">
    <source>
        <dbReference type="ARBA" id="ARBA00000085"/>
    </source>
</evidence>
<dbReference type="AlphaFoldDB" id="A0A5M6CW60"/>
<reference evidence="14 15" key="1">
    <citation type="submission" date="2019-08" db="EMBL/GenBank/DDBJ databases">
        <authorList>
            <person name="Dhanesh K."/>
            <person name="Kumar G."/>
            <person name="Sasikala C."/>
            <person name="Venkata Ramana C."/>
        </authorList>
    </citation>
    <scope>NUCLEOTIDE SEQUENCE [LARGE SCALE GENOMIC DNA]</scope>
    <source>
        <strain evidence="14 15">JC645</strain>
    </source>
</reference>
<dbReference type="FunFam" id="1.10.287.130:FF:000001">
    <property type="entry name" value="Two-component sensor histidine kinase"/>
    <property type="match status" value="1"/>
</dbReference>
<feature type="region of interest" description="Disordered" evidence="9">
    <location>
        <begin position="28"/>
        <end position="58"/>
    </location>
</feature>
<keyword evidence="6" id="KW-0902">Two-component regulatory system</keyword>
<dbReference type="Pfam" id="PF08448">
    <property type="entry name" value="PAS_4"/>
    <property type="match status" value="1"/>
</dbReference>
<evidence type="ECO:0000256" key="3">
    <source>
        <dbReference type="ARBA" id="ARBA00022553"/>
    </source>
</evidence>
<dbReference type="Gene3D" id="3.40.50.2300">
    <property type="match status" value="1"/>
</dbReference>
<proteinExistence type="predicted"/>
<dbReference type="InterPro" id="IPR005467">
    <property type="entry name" value="His_kinase_dom"/>
</dbReference>
<dbReference type="PANTHER" id="PTHR43304">
    <property type="entry name" value="PHYTOCHROME-LIKE PROTEIN CPH1"/>
    <property type="match status" value="1"/>
</dbReference>
<dbReference type="CDD" id="cd17580">
    <property type="entry name" value="REC_2_DhkD-like"/>
    <property type="match status" value="1"/>
</dbReference>
<dbReference type="RefSeq" id="WP_150079236.1">
    <property type="nucleotide sequence ID" value="NZ_VWOX01000019.1"/>
</dbReference>
<dbReference type="InterPro" id="IPR001789">
    <property type="entry name" value="Sig_transdc_resp-reg_receiver"/>
</dbReference>
<evidence type="ECO:0000256" key="6">
    <source>
        <dbReference type="ARBA" id="ARBA00023012"/>
    </source>
</evidence>
<dbReference type="InterPro" id="IPR003661">
    <property type="entry name" value="HisK_dim/P_dom"/>
</dbReference>
<evidence type="ECO:0000256" key="8">
    <source>
        <dbReference type="PROSITE-ProRule" id="PRU00169"/>
    </source>
</evidence>
<dbReference type="Pfam" id="PF00512">
    <property type="entry name" value="HisKA"/>
    <property type="match status" value="1"/>
</dbReference>
<dbReference type="PROSITE" id="PS50110">
    <property type="entry name" value="RESPONSE_REGULATORY"/>
    <property type="match status" value="1"/>
</dbReference>
<keyword evidence="3 8" id="KW-0597">Phosphoprotein</keyword>
<dbReference type="InterPro" id="IPR001610">
    <property type="entry name" value="PAC"/>
</dbReference>
<dbReference type="FunFam" id="3.30.450.20:FF:000099">
    <property type="entry name" value="Sensory box sensor histidine kinase"/>
    <property type="match status" value="1"/>
</dbReference>
<evidence type="ECO:0000313" key="15">
    <source>
        <dbReference type="Proteomes" id="UP000324479"/>
    </source>
</evidence>
<dbReference type="InterPro" id="IPR052162">
    <property type="entry name" value="Sensor_kinase/Photoreceptor"/>
</dbReference>
<organism evidence="14 15">
    <name type="scientific">Roseiconus nitratireducens</name>
    <dbReference type="NCBI Taxonomy" id="2605748"/>
    <lineage>
        <taxon>Bacteria</taxon>
        <taxon>Pseudomonadati</taxon>
        <taxon>Planctomycetota</taxon>
        <taxon>Planctomycetia</taxon>
        <taxon>Pirellulales</taxon>
        <taxon>Pirellulaceae</taxon>
        <taxon>Roseiconus</taxon>
    </lineage>
</organism>
<dbReference type="Proteomes" id="UP000324479">
    <property type="component" value="Unassembled WGS sequence"/>
</dbReference>
<comment type="caution">
    <text evidence="14">The sequence shown here is derived from an EMBL/GenBank/DDBJ whole genome shotgun (WGS) entry which is preliminary data.</text>
</comment>
<evidence type="ECO:0000256" key="7">
    <source>
        <dbReference type="ARBA" id="ARBA00023136"/>
    </source>
</evidence>
<protein>
    <recommendedName>
        <fullName evidence="2">histidine kinase</fullName>
        <ecNumber evidence="2">2.7.13.3</ecNumber>
    </recommendedName>
</protein>
<dbReference type="CDD" id="cd00082">
    <property type="entry name" value="HisKA"/>
    <property type="match status" value="1"/>
</dbReference>
<dbReference type="PROSITE" id="PS50113">
    <property type="entry name" value="PAC"/>
    <property type="match status" value="4"/>
</dbReference>
<feature type="domain" description="PAC" evidence="13">
    <location>
        <begin position="269"/>
        <end position="321"/>
    </location>
</feature>
<dbReference type="Pfam" id="PF08447">
    <property type="entry name" value="PAS_3"/>
    <property type="match status" value="3"/>
</dbReference>
<dbReference type="InterPro" id="IPR013655">
    <property type="entry name" value="PAS_fold_3"/>
</dbReference>
<dbReference type="InterPro" id="IPR000700">
    <property type="entry name" value="PAS-assoc_C"/>
</dbReference>
<dbReference type="SMART" id="SM00388">
    <property type="entry name" value="HisKA"/>
    <property type="match status" value="1"/>
</dbReference>
<dbReference type="SUPFAM" id="SSF47384">
    <property type="entry name" value="Homodimeric domain of signal transducing histidine kinase"/>
    <property type="match status" value="1"/>
</dbReference>
<dbReference type="Gene3D" id="2.10.70.100">
    <property type="match status" value="2"/>
</dbReference>
<dbReference type="PROSITE" id="PS50109">
    <property type="entry name" value="HIS_KIN"/>
    <property type="match status" value="1"/>
</dbReference>
<dbReference type="InterPro" id="IPR011006">
    <property type="entry name" value="CheY-like_superfamily"/>
</dbReference>
<dbReference type="SMART" id="SM00387">
    <property type="entry name" value="HATPase_c"/>
    <property type="match status" value="1"/>
</dbReference>
<feature type="domain" description="PAS" evidence="12">
    <location>
        <begin position="453"/>
        <end position="523"/>
    </location>
</feature>
<feature type="domain" description="PAC" evidence="13">
    <location>
        <begin position="526"/>
        <end position="578"/>
    </location>
</feature>
<dbReference type="InterPro" id="IPR013656">
    <property type="entry name" value="PAS_4"/>
</dbReference>
<dbReference type="PANTHER" id="PTHR43304:SF1">
    <property type="entry name" value="PAC DOMAIN-CONTAINING PROTEIN"/>
    <property type="match status" value="1"/>
</dbReference>
<dbReference type="CDD" id="cd00075">
    <property type="entry name" value="HATPase"/>
    <property type="match status" value="1"/>
</dbReference>
<dbReference type="Gene3D" id="3.30.565.10">
    <property type="entry name" value="Histidine kinase-like ATPase, C-terminal domain"/>
    <property type="match status" value="1"/>
</dbReference>
<gene>
    <name evidence="14" type="ORF">FYK55_24315</name>
</gene>
<dbReference type="SUPFAM" id="SSF55785">
    <property type="entry name" value="PYP-like sensor domain (PAS domain)"/>
    <property type="match status" value="4"/>
</dbReference>
<sequence>MPDDFFRARCEELQRRLTEAEAELRELRAEKANRSSSNKIDDLTDLDSKRASSQQEASLRPADDLLRVTLGSIGDAVITTKPDGTIDFLNPVAERLTGWSCADAIDHPIESVFQIVDEHTGEPIDNPATRCLQEGRIVGLPEHTVLISKDQSRHPIDDSAAPIRDQQGNLLGAVLVFHDTTQRRQSEEAVREAQSRLESMMVAGEIGTWEYDLVTGRVSADPNLARMFGIPDHAAKEGTLDDYLKVVHPDDRDAVSEAIRQTVAGKVPYDVTYRVFSDDGSMRWVVARGRVETDEDGNARRLPGVVVDITGQRRAEKELRASEERWRLALESAELGAWSIDPAKSTLSTDERYRRIFTGSPHPLSYEQAFAAIHPSDRQRIRDAVAAATCPANPQPFAEEYRVVHPDGTLRWVFGKGRSNFEIRAGIRTLVSFNGTVADITDRIRAEEALRESAAHFRQLADAIPQLAWSARPDGNIDWFNDRWYEYTGTTFEDMQGWKWQSVHDPDRLPSVLQRWRASIESGEPFSMTFPLRGADGIYREFLTRVMPLRDAEGRITRWFGTNTDISEQHQMQEELRRIAAELSESDRRKDEFLATLAHELRNPLSPIKSATQLMQMIDDDPDEYRDLSQVIDRQVEQMVRLIDDLLDVSRISRGKIELRMETCDLRDIIHSALESTEPLIGKLGHSLHADVGDSPLLVQADSTRLAQVIVNLLNNAAKYTPPGGDIWLTVGTTDGEVRLEVRDNGIGIGRSDLNTVFEMFYQLHDEKRHGQGGLGIGLSLVKSLVELHGGEIDAISDGLGQGSSFTIRLPRLNTSSATTSKPDQLSRRKRSLRSFRILVVEDTRANRVLLVKLLQRLGHQVLDACDGKDGLEKAAAFSPEIIFSDISMPIMNGYEMARLIRETHPSVHLVALSGYGQESDRQAAIESGFDSYIVKPVHADALWELLDGLSNVADDR</sequence>
<dbReference type="Gene3D" id="3.30.450.20">
    <property type="entry name" value="PAS domain"/>
    <property type="match status" value="4"/>
</dbReference>
<evidence type="ECO:0000256" key="2">
    <source>
        <dbReference type="ARBA" id="ARBA00012438"/>
    </source>
</evidence>
<dbReference type="SMART" id="SM00086">
    <property type="entry name" value="PAC"/>
    <property type="match status" value="4"/>
</dbReference>
<dbReference type="NCBIfam" id="TIGR00229">
    <property type="entry name" value="sensory_box"/>
    <property type="match status" value="4"/>
</dbReference>
<dbReference type="FunFam" id="3.30.565.10:FF:000006">
    <property type="entry name" value="Sensor histidine kinase WalK"/>
    <property type="match status" value="1"/>
</dbReference>
<evidence type="ECO:0000256" key="4">
    <source>
        <dbReference type="ARBA" id="ARBA00022679"/>
    </source>
</evidence>
<feature type="domain" description="Response regulatory" evidence="11">
    <location>
        <begin position="837"/>
        <end position="951"/>
    </location>
</feature>
<feature type="domain" description="PAC" evidence="13">
    <location>
        <begin position="397"/>
        <end position="452"/>
    </location>
</feature>
<comment type="catalytic activity">
    <reaction evidence="1">
        <text>ATP + protein L-histidine = ADP + protein N-phospho-L-histidine.</text>
        <dbReference type="EC" id="2.7.13.3"/>
    </reaction>
</comment>
<dbReference type="SUPFAM" id="SSF52172">
    <property type="entry name" value="CheY-like"/>
    <property type="match status" value="1"/>
</dbReference>
<dbReference type="InterPro" id="IPR036890">
    <property type="entry name" value="HATPase_C_sf"/>
</dbReference>
<feature type="compositionally biased region" description="Basic and acidic residues" evidence="9">
    <location>
        <begin position="28"/>
        <end position="50"/>
    </location>
</feature>
<keyword evidence="4" id="KW-0808">Transferase</keyword>
<dbReference type="CDD" id="cd00130">
    <property type="entry name" value="PAS"/>
    <property type="match status" value="3"/>
</dbReference>